<proteinExistence type="predicted"/>
<evidence type="ECO:0000256" key="1">
    <source>
        <dbReference type="SAM" id="Phobius"/>
    </source>
</evidence>
<keyword evidence="1" id="KW-1133">Transmembrane helix</keyword>
<feature type="transmembrane region" description="Helical" evidence="1">
    <location>
        <begin position="57"/>
        <end position="77"/>
    </location>
</feature>
<organism evidence="2">
    <name type="scientific">Rhizophora mucronata</name>
    <name type="common">Asiatic mangrove</name>
    <dbReference type="NCBI Taxonomy" id="61149"/>
    <lineage>
        <taxon>Eukaryota</taxon>
        <taxon>Viridiplantae</taxon>
        <taxon>Streptophyta</taxon>
        <taxon>Embryophyta</taxon>
        <taxon>Tracheophyta</taxon>
        <taxon>Spermatophyta</taxon>
        <taxon>Magnoliopsida</taxon>
        <taxon>eudicotyledons</taxon>
        <taxon>Gunneridae</taxon>
        <taxon>Pentapetalae</taxon>
        <taxon>rosids</taxon>
        <taxon>fabids</taxon>
        <taxon>Malpighiales</taxon>
        <taxon>Rhizophoraceae</taxon>
        <taxon>Rhizophora</taxon>
    </lineage>
</organism>
<keyword evidence="1" id="KW-0812">Transmembrane</keyword>
<sequence>MHPQDLDGVQINMEMNFLAWLVMIDDQTVWRSYLTLCYSLIFSSLFKVFIGHLETNMNLLFALSSFWIEFPHVQVYFVSDFMQML</sequence>
<dbReference type="EMBL" id="GGEC01081747">
    <property type="protein sequence ID" value="MBX62231.1"/>
    <property type="molecule type" value="Transcribed_RNA"/>
</dbReference>
<name>A0A2P2Q5K0_RHIMU</name>
<keyword evidence="1" id="KW-0472">Membrane</keyword>
<protein>
    <submittedName>
        <fullName evidence="2">Uncharacterized protein</fullName>
    </submittedName>
</protein>
<reference evidence="2" key="1">
    <citation type="submission" date="2018-02" db="EMBL/GenBank/DDBJ databases">
        <title>Rhizophora mucronata_Transcriptome.</title>
        <authorList>
            <person name="Meera S.P."/>
            <person name="Sreeshan A."/>
            <person name="Augustine A."/>
        </authorList>
    </citation>
    <scope>NUCLEOTIDE SEQUENCE</scope>
    <source>
        <tissue evidence="2">Leaf</tissue>
    </source>
</reference>
<feature type="transmembrane region" description="Helical" evidence="1">
    <location>
        <begin position="30"/>
        <end position="50"/>
    </location>
</feature>
<dbReference type="AlphaFoldDB" id="A0A2P2Q5K0"/>
<accession>A0A2P2Q5K0</accession>
<evidence type="ECO:0000313" key="2">
    <source>
        <dbReference type="EMBL" id="MBX62231.1"/>
    </source>
</evidence>